<gene>
    <name evidence="1" type="ORF">PM738_15970</name>
</gene>
<comment type="caution">
    <text evidence="1">The sequence shown here is derived from an EMBL/GenBank/DDBJ whole genome shotgun (WGS) entry which is preliminary data.</text>
</comment>
<name>A0AB35IQ38_9FIRM</name>
<evidence type="ECO:0000313" key="1">
    <source>
        <dbReference type="EMBL" id="MDB7085303.1"/>
    </source>
</evidence>
<evidence type="ECO:0000313" key="2">
    <source>
        <dbReference type="Proteomes" id="UP001211987"/>
    </source>
</evidence>
<sequence length="77" mass="9305">MKYTFRKFNMMYASLKLVKGDYYRTKEARKAIKYILLHPSFLFKKKRVESKHDSVLKAVNVITNYPYIDKLYFSVVK</sequence>
<dbReference type="RefSeq" id="WP_009301131.1">
    <property type="nucleotide sequence ID" value="NZ_JADMSW010000003.1"/>
</dbReference>
<dbReference type="EMBL" id="JAQLKE010000036">
    <property type="protein sequence ID" value="MDB7085303.1"/>
    <property type="molecule type" value="Genomic_DNA"/>
</dbReference>
<protein>
    <submittedName>
        <fullName evidence="1">Uncharacterized protein</fullName>
    </submittedName>
</protein>
<accession>A0AB35IQ38</accession>
<dbReference type="AlphaFoldDB" id="A0AB35IQ38"/>
<dbReference type="Proteomes" id="UP001211987">
    <property type="component" value="Unassembled WGS sequence"/>
</dbReference>
<reference evidence="1" key="1">
    <citation type="submission" date="2023-01" db="EMBL/GenBank/DDBJ databases">
        <title>Human gut microbiome strain richness.</title>
        <authorList>
            <person name="Chen-Liaw A."/>
        </authorList>
    </citation>
    <scope>NUCLEOTIDE SEQUENCE</scope>
    <source>
        <strain evidence="1">1001217st2_G6_1001217B_191108</strain>
    </source>
</reference>
<proteinExistence type="predicted"/>
<organism evidence="1 2">
    <name type="scientific">Thomasclavelia ramosa</name>
    <dbReference type="NCBI Taxonomy" id="1547"/>
    <lineage>
        <taxon>Bacteria</taxon>
        <taxon>Bacillati</taxon>
        <taxon>Bacillota</taxon>
        <taxon>Erysipelotrichia</taxon>
        <taxon>Erysipelotrichales</taxon>
        <taxon>Coprobacillaceae</taxon>
        <taxon>Thomasclavelia</taxon>
    </lineage>
</organism>